<dbReference type="SUPFAM" id="SSF56634">
    <property type="entry name" value="Heme-dependent catalase-like"/>
    <property type="match status" value="1"/>
</dbReference>
<dbReference type="GO" id="GO:0020037">
    <property type="term" value="F:heme binding"/>
    <property type="evidence" value="ECO:0007669"/>
    <property type="project" value="InterPro"/>
</dbReference>
<dbReference type="OrthoDB" id="9765610at2"/>
<evidence type="ECO:0000256" key="1">
    <source>
        <dbReference type="SAM" id="SignalP"/>
    </source>
</evidence>
<dbReference type="InterPro" id="IPR020835">
    <property type="entry name" value="Catalase_sf"/>
</dbReference>
<feature type="signal peptide" evidence="1">
    <location>
        <begin position="1"/>
        <end position="23"/>
    </location>
</feature>
<sequence length="362" mass="39808">MLRLQLRTMCVIAAALVASPGFAQISVETYPKADSQLGERIGATEIADAQALIETLSDTIRQEYTAGGARRDAHPKAHGCVSATFKVDDDIPLPLQVGIFQPSAQYKTIIRFSNGSPNAYGDDHKGDTRGMAIKLLGVAGPKLFADSGSPDAQDLILISSPYFFVNDSHGYTEFFQIVDAGQLLPILKIPFILGWQGSINAYKMLSQKISNPLLTRYYSVTAYQLGLGSDRQAVKYSARPCIAQNPSVPEDAGKNFLRTAMRDSLAAGTSCMEFLVQARGNTGLDVEDIITPWDEDEAPFVRVAQIMIHQQQFDTAAQNAICEARSFNPWHALPEHRPLGTVNRMRRVVYEAISDLRHEMNQ</sequence>
<dbReference type="CDD" id="cd08152">
    <property type="entry name" value="y4iL_like"/>
    <property type="match status" value="1"/>
</dbReference>
<reference evidence="2 3" key="1">
    <citation type="submission" date="2013-09" db="EMBL/GenBank/DDBJ databases">
        <title>Genome sequencing of Phaeobacter antarcticus sp. nov. SM1211.</title>
        <authorList>
            <person name="Zhang X.-Y."/>
            <person name="Liu C."/>
            <person name="Chen X.-L."/>
            <person name="Xie B.-B."/>
            <person name="Qin Q.-L."/>
            <person name="Rong J.-C."/>
            <person name="Zhang Y.-Z."/>
        </authorList>
    </citation>
    <scope>NUCLEOTIDE SEQUENCE [LARGE SCALE GENOMIC DNA]</scope>
    <source>
        <strain evidence="2 3">SM1211</strain>
    </source>
</reference>
<dbReference type="EMBL" id="AWWI01000074">
    <property type="protein sequence ID" value="PIL19937.1"/>
    <property type="molecule type" value="Genomic_DNA"/>
</dbReference>
<organism evidence="2 3">
    <name type="scientific">Puniceibacterium antarcticum</name>
    <dbReference type="NCBI Taxonomy" id="1206336"/>
    <lineage>
        <taxon>Bacteria</taxon>
        <taxon>Pseudomonadati</taxon>
        <taxon>Pseudomonadota</taxon>
        <taxon>Alphaproteobacteria</taxon>
        <taxon>Rhodobacterales</taxon>
        <taxon>Paracoccaceae</taxon>
        <taxon>Puniceibacterium</taxon>
    </lineage>
</organism>
<dbReference type="Proteomes" id="UP000231259">
    <property type="component" value="Unassembled WGS sequence"/>
</dbReference>
<evidence type="ECO:0000313" key="2">
    <source>
        <dbReference type="EMBL" id="PIL19937.1"/>
    </source>
</evidence>
<protein>
    <submittedName>
        <fullName evidence="2">Uncharacterized protein</fullName>
    </submittedName>
</protein>
<proteinExistence type="predicted"/>
<dbReference type="Gene3D" id="2.40.180.10">
    <property type="entry name" value="Catalase core domain"/>
    <property type="match status" value="1"/>
</dbReference>
<accession>A0A2G8REE0</accession>
<feature type="chain" id="PRO_5013681421" evidence="1">
    <location>
        <begin position="24"/>
        <end position="362"/>
    </location>
</feature>
<comment type="caution">
    <text evidence="2">The sequence shown here is derived from an EMBL/GenBank/DDBJ whole genome shotgun (WGS) entry which is preliminary data.</text>
</comment>
<evidence type="ECO:0000313" key="3">
    <source>
        <dbReference type="Proteomes" id="UP000231259"/>
    </source>
</evidence>
<keyword evidence="1" id="KW-0732">Signal</keyword>
<name>A0A2G8REE0_9RHOB</name>
<dbReference type="AlphaFoldDB" id="A0A2G8REE0"/>
<gene>
    <name evidence="2" type="ORF">P775_11960</name>
</gene>
<keyword evidence="3" id="KW-1185">Reference proteome</keyword>